<dbReference type="Gene3D" id="3.20.20.370">
    <property type="entry name" value="Glycoside hydrolase/deacetylase"/>
    <property type="match status" value="1"/>
</dbReference>
<dbReference type="InterPro" id="IPR011330">
    <property type="entry name" value="Glyco_hydro/deAcase_b/a-brl"/>
</dbReference>
<dbReference type="SUPFAM" id="SSF88713">
    <property type="entry name" value="Glycoside hydrolase/deacetylase"/>
    <property type="match status" value="1"/>
</dbReference>
<reference evidence="1" key="1">
    <citation type="journal article" date="2023" name="Microb. Genom.">
        <title>Mesoterricola silvestris gen. nov., sp. nov., Mesoterricola sediminis sp. nov., Geothrix oryzae sp. nov., Geothrix edaphica sp. nov., Geothrix rubra sp. nov., and Geothrix limicola sp. nov., six novel members of Acidobacteriota isolated from soils.</title>
        <authorList>
            <person name="Weisberg A.J."/>
            <person name="Pearce E."/>
            <person name="Kramer C.G."/>
            <person name="Chang J.H."/>
            <person name="Clarke C.R."/>
        </authorList>
    </citation>
    <scope>NUCLEOTIDE SEQUENCE</scope>
    <source>
        <strain evidence="1">ND06-05F</strain>
    </source>
</reference>
<dbReference type="Proteomes" id="UP001273589">
    <property type="component" value="Unassembled WGS sequence"/>
</dbReference>
<evidence type="ECO:0000313" key="2">
    <source>
        <dbReference type="Proteomes" id="UP001273589"/>
    </source>
</evidence>
<name>A0AAJ2UL48_9ACTN</name>
<dbReference type="EMBL" id="JARAWN010000056">
    <property type="protein sequence ID" value="MDX3130574.1"/>
    <property type="molecule type" value="Genomic_DNA"/>
</dbReference>
<dbReference type="RefSeq" id="WP_319691347.1">
    <property type="nucleotide sequence ID" value="NZ_JARAWN010000056.1"/>
</dbReference>
<comment type="caution">
    <text evidence="1">The sequence shown here is derived from an EMBL/GenBank/DDBJ whole genome shotgun (WGS) entry which is preliminary data.</text>
</comment>
<organism evidence="1 2">
    <name type="scientific">Streptomyces europaeiscabiei</name>
    <dbReference type="NCBI Taxonomy" id="146819"/>
    <lineage>
        <taxon>Bacteria</taxon>
        <taxon>Bacillati</taxon>
        <taxon>Actinomycetota</taxon>
        <taxon>Actinomycetes</taxon>
        <taxon>Kitasatosporales</taxon>
        <taxon>Streptomycetaceae</taxon>
        <taxon>Streptomyces</taxon>
    </lineage>
</organism>
<sequence>MTAAIKKDVDRLVASFRSSRCGSGSSSVGELNVSHRFLVASGDVLGVRLTTLDGSGAGKGQSTSTYWYNAKVKAATTQSPVLWDVDTEDWKYRDSAKVAQTVISKARRNSVVLMHDIHPTSGAAVP</sequence>
<dbReference type="AlphaFoldDB" id="A0AAJ2UL48"/>
<evidence type="ECO:0000313" key="1">
    <source>
        <dbReference type="EMBL" id="MDX3130574.1"/>
    </source>
</evidence>
<evidence type="ECO:0008006" key="3">
    <source>
        <dbReference type="Google" id="ProtNLM"/>
    </source>
</evidence>
<proteinExistence type="predicted"/>
<dbReference type="GO" id="GO:0005975">
    <property type="term" value="P:carbohydrate metabolic process"/>
    <property type="evidence" value="ECO:0007669"/>
    <property type="project" value="InterPro"/>
</dbReference>
<protein>
    <recommendedName>
        <fullName evidence="3">NodB homology domain-containing protein</fullName>
    </recommendedName>
</protein>
<gene>
    <name evidence="1" type="ORF">PV367_12385</name>
</gene>
<accession>A0AAJ2UL48</accession>